<evidence type="ECO:0000256" key="6">
    <source>
        <dbReference type="ARBA" id="ARBA00012759"/>
    </source>
</evidence>
<feature type="domain" description="C2H2-type" evidence="24">
    <location>
        <begin position="1408"/>
        <end position="1436"/>
    </location>
</feature>
<dbReference type="GO" id="GO:0035871">
    <property type="term" value="P:protein K11-linked deubiquitination"/>
    <property type="evidence" value="ECO:0007669"/>
    <property type="project" value="TreeGrafter"/>
</dbReference>
<keyword evidence="12 19" id="KW-0863">Zinc-finger</keyword>
<keyword evidence="13" id="KW-0833">Ubl conjugation pathway</keyword>
<dbReference type="SUPFAM" id="SSF56235">
    <property type="entry name" value="N-terminal nucleophile aminohydrolases (Ntn hydrolases)"/>
    <property type="match status" value="1"/>
</dbReference>
<dbReference type="eggNOG" id="KOG3863">
    <property type="taxonomic scope" value="Eukaryota"/>
</dbReference>
<keyword evidence="9" id="KW-0645">Protease</keyword>
<name>T1IMA8_STRMM</name>
<sequence>MARRYDSRTTIFSPEGRLYQVEYAMEAIGHAGTCLGILASDGVVLAAERRNTNKLLDEVFFSEKIYKLNEDMACSVAGITSDANVLTNELRLIAQRYLLQYGESIPCEQLVSWLCDIKQAYTQYGGKRPFGVSILYMGWDQHYGYQLYQSDPSGNYGGWKATCIGNNNTAAISILKQEYKEGEMKLKDCLGLAIKVLSKTLDMTKLTAEKLEMATLTRVKDKTEIRILQAAEVENLIHENEANEKRAEAAKKEKEKFVKILTIPVSDFDANRAHRDTMTTSPMPTSPLRPTLKKLDAVQLDELASMCTIIYTKKLNRGISRATDNVNLVSKARNEFALDFHDFGVDEHVQYFVETPIYTFTLPDLTVYSDEFRAFLERDLIEMSTLISLEQAGRLNWWAKDGVCQRLWPLATTGDGNCLLHAASLGMWGFHDRLLTLRKALHATLTYGSYRGALWRRWRWQQALTNREAGLVYSEEEWQREWENLLRLSSTEPRAQLGRRSSCSDVGNKGPNHDIYESLEEIHVLALAHVLRRPIVVIADTILKDVTGEPFAPIPFGGVYLPLECPPNDCHRSPLVLTYDAAHFSALVAMEKEKSIDEGDGPMLPTALIPLTGPDHQLLPVHYSLDPGMDFDWEIDDDAIERKKLNTHRTIALLHEYLDMIQVRLDSPCNGHSGDESKANCVASNDNLALARSRAAKQLQSVAKQFGSVGRTMSKKLKKNLGTLSRLGRSNSLKETGSNFKCKDVKEKSASQCSTPRNQRHAIGKDLVLAAVLHTEKRHEYQEEMIRNYLHAAHERFERELREKPNLPGLENAGDTTNRQPVENLCSLFSTMDSYGRDKGKGLKNNDFKKFNTMSLYGAGKSHFYAESDLEMFSNVSKMPLTCRPSPNQDQTLYLSKSTFYNDMKRNVDIPATKCINVAMDLMCNDTKTSIDSDKSENPETITTVYRVDAHCSTLCQALYKLIVNEPHFCDVILRLNSTKREFKAHSPILATCSSFFKNILSKPDNQFAKNVVILLPDFIRAEGLEPILLFVYTGDLAISDKNVSSMYQVACLFELSGAINLCHKYAEARKISLSVTSPAESEVTTLDADAKSLVKESEILTSNKENFTKTNVDETTEQQEKVKISPEMLEEEENSDEMSVASQSSDEKEMESVALNKDNNNFRSTRRSIRKTRLNELKSKTNCVVPVRRSARKLKQKSNTMSSNNDATNNNNNNNNNKKKKKQQNSKNSKWALGKTQILTNDAPSPSDDNKIDPNLKYTDPAKYISELIDKNSDMLKDRGTDSESGGGVKVVTRGKITYIYPEGYETTIPEPNAPAVEANTKMNEAGLPYEKIVDPLTCGECNIAFPSADLREAHVNDKHNNQSNAHVKQVVFQCLNCPFSTDFLRNMWFHCHWKHGHPLPDTLRQYCCGLCDYRAPAQGNIEVHIRRVHTHERPLMCDVCGQFFKSLDTLRGHRFYRHQDFYPFQCNVCEKQFKRRHKLEVHMRIHMGYKPFSCPECPYATYTKFNLKDHVRKRHLKELESTQCCREKVLNVELLKIRP</sequence>
<keyword evidence="14" id="KW-0378">Hydrolase</keyword>
<feature type="domain" description="C2H2-type" evidence="24">
    <location>
        <begin position="1437"/>
        <end position="1465"/>
    </location>
</feature>
<dbReference type="InterPro" id="IPR051346">
    <property type="entry name" value="OTU_Deubiquitinase"/>
</dbReference>
<comment type="function">
    <text evidence="2">The proteasome is a multicatalytic proteinase complex which is characterized by its ability to cleave peptides with Arg, Phe, Tyr, Leu, and Glu adjacent to the leaving group at neutral or slightly basic pH. The proteasome has an ATP-dependent proteolytic activity.</text>
</comment>
<evidence type="ECO:0000256" key="9">
    <source>
        <dbReference type="ARBA" id="ARBA00022670"/>
    </source>
</evidence>
<dbReference type="PANTHER" id="PTHR13367:SF27">
    <property type="entry name" value="OTU DOMAIN-CONTAINING PROTEIN"/>
    <property type="match status" value="1"/>
</dbReference>
<dbReference type="InterPro" id="IPR011333">
    <property type="entry name" value="SKP1/BTB/POZ_sf"/>
</dbReference>
<evidence type="ECO:0000256" key="4">
    <source>
        <dbReference type="ARBA" id="ARBA00004496"/>
    </source>
</evidence>
<dbReference type="GO" id="GO:0071947">
    <property type="term" value="P:protein deubiquitination involved in ubiquitin-dependent protein catabolic process"/>
    <property type="evidence" value="ECO:0007669"/>
    <property type="project" value="TreeGrafter"/>
</dbReference>
<dbReference type="CDD" id="cd22768">
    <property type="entry name" value="OTU_OTUD7"/>
    <property type="match status" value="1"/>
</dbReference>
<dbReference type="GO" id="GO:0005634">
    <property type="term" value="C:nucleus"/>
    <property type="evidence" value="ECO:0007669"/>
    <property type="project" value="UniProtKB-SubCell"/>
</dbReference>
<dbReference type="NCBIfam" id="NF003075">
    <property type="entry name" value="PRK03996.1"/>
    <property type="match status" value="1"/>
</dbReference>
<dbReference type="Pfam" id="PF00651">
    <property type="entry name" value="BTB"/>
    <property type="match status" value="1"/>
</dbReference>
<evidence type="ECO:0000256" key="20">
    <source>
        <dbReference type="PROSITE-ProRule" id="PRU00808"/>
    </source>
</evidence>
<dbReference type="PROSITE" id="PS00388">
    <property type="entry name" value="PROTEASOME_ALPHA_1"/>
    <property type="match status" value="1"/>
</dbReference>
<comment type="catalytic activity">
    <reaction evidence="1">
        <text>Thiol-dependent hydrolysis of ester, thioester, amide, peptide and isopeptide bonds formed by the C-terminal Gly of ubiquitin (a 76-residue protein attached to proteins as an intracellular targeting signal).</text>
        <dbReference type="EC" id="3.4.19.12"/>
    </reaction>
</comment>
<comment type="similarity">
    <text evidence="5">Belongs to the peptidase C64 family.</text>
</comment>
<dbReference type="HOGENOM" id="CLU_246809_0_0_1"/>
<dbReference type="InterPro" id="IPR023332">
    <property type="entry name" value="Proteasome_alpha-type"/>
</dbReference>
<evidence type="ECO:0000256" key="10">
    <source>
        <dbReference type="ARBA" id="ARBA00022723"/>
    </source>
</evidence>
<dbReference type="Gene3D" id="3.60.20.10">
    <property type="entry name" value="Glutamine Phosphoribosylpyrophosphate, subunit 1, domain 1"/>
    <property type="match status" value="1"/>
</dbReference>
<dbReference type="CDD" id="cd03752">
    <property type="entry name" value="proteasome_alpha_type_4"/>
    <property type="match status" value="1"/>
</dbReference>
<evidence type="ECO:0000256" key="19">
    <source>
        <dbReference type="PROSITE-ProRule" id="PRU00042"/>
    </source>
</evidence>
<feature type="domain" description="C2H2-type" evidence="24">
    <location>
        <begin position="1494"/>
        <end position="1522"/>
    </location>
</feature>
<proteinExistence type="inferred from homology"/>
<keyword evidence="21" id="KW-0175">Coiled coil</keyword>
<protein>
    <recommendedName>
        <fullName evidence="7">Proteasome subunit alpha type-4</fullName>
        <ecNumber evidence="6">3.4.19.12</ecNumber>
    </recommendedName>
</protein>
<dbReference type="InterPro" id="IPR016050">
    <property type="entry name" value="Proteasome_bsu_CS"/>
</dbReference>
<evidence type="ECO:0000256" key="7">
    <source>
        <dbReference type="ARBA" id="ARBA00021341"/>
    </source>
</evidence>
<dbReference type="Gene3D" id="3.30.160.60">
    <property type="entry name" value="Classic Zinc Finger"/>
    <property type="match status" value="3"/>
</dbReference>
<evidence type="ECO:0000256" key="1">
    <source>
        <dbReference type="ARBA" id="ARBA00000707"/>
    </source>
</evidence>
<feature type="domain" description="OTU" evidence="25">
    <location>
        <begin position="407"/>
        <end position="590"/>
    </location>
</feature>
<dbReference type="GO" id="GO:0005737">
    <property type="term" value="C:cytoplasm"/>
    <property type="evidence" value="ECO:0007669"/>
    <property type="project" value="UniProtKB-SubCell"/>
</dbReference>
<dbReference type="eggNOG" id="KOG0178">
    <property type="taxonomic scope" value="Eukaryota"/>
</dbReference>
<evidence type="ECO:0000259" key="23">
    <source>
        <dbReference type="PROSITE" id="PS50097"/>
    </source>
</evidence>
<evidence type="ECO:0000256" key="12">
    <source>
        <dbReference type="ARBA" id="ARBA00022771"/>
    </source>
</evidence>
<dbReference type="PROSITE" id="PS00028">
    <property type="entry name" value="ZINC_FINGER_C2H2_1"/>
    <property type="match status" value="2"/>
</dbReference>
<dbReference type="InterPro" id="IPR036236">
    <property type="entry name" value="Znf_C2H2_sf"/>
</dbReference>
<evidence type="ECO:0000256" key="15">
    <source>
        <dbReference type="ARBA" id="ARBA00022807"/>
    </source>
</evidence>
<dbReference type="EnsemblMetazoa" id="SMAR002105-RA">
    <property type="protein sequence ID" value="SMAR002105-PA"/>
    <property type="gene ID" value="SMAR002105"/>
</dbReference>
<dbReference type="InterPro" id="IPR029055">
    <property type="entry name" value="Ntn_hydrolases_N"/>
</dbReference>
<dbReference type="PROSITE" id="PS50097">
    <property type="entry name" value="BTB"/>
    <property type="match status" value="1"/>
</dbReference>
<keyword evidence="27" id="KW-1185">Reference proteome</keyword>
<dbReference type="GO" id="GO:0019773">
    <property type="term" value="C:proteasome core complex, alpha-subunit complex"/>
    <property type="evidence" value="ECO:0007669"/>
    <property type="project" value="UniProtKB-UniRule"/>
</dbReference>
<evidence type="ECO:0000256" key="3">
    <source>
        <dbReference type="ARBA" id="ARBA00004123"/>
    </source>
</evidence>
<dbReference type="FunFam" id="3.30.160.60:FF:000145">
    <property type="entry name" value="Zinc finger protein 574"/>
    <property type="match status" value="1"/>
</dbReference>
<dbReference type="eggNOG" id="KOG4345">
    <property type="taxonomic scope" value="Eukaryota"/>
</dbReference>
<feature type="coiled-coil region" evidence="21">
    <location>
        <begin position="228"/>
        <end position="255"/>
    </location>
</feature>
<keyword evidence="18" id="KW-0539">Nucleus</keyword>
<dbReference type="EC" id="3.4.19.12" evidence="6"/>
<feature type="compositionally biased region" description="Polar residues" evidence="22">
    <location>
        <begin position="1198"/>
        <end position="1209"/>
    </location>
</feature>
<dbReference type="InterPro" id="IPR000210">
    <property type="entry name" value="BTB/POZ_dom"/>
</dbReference>
<dbReference type="InterPro" id="IPR003323">
    <property type="entry name" value="OTU_dom"/>
</dbReference>
<dbReference type="SMART" id="SM00355">
    <property type="entry name" value="ZnF_C2H2"/>
    <property type="match status" value="6"/>
</dbReference>
<organism evidence="26 27">
    <name type="scientific">Strigamia maritima</name>
    <name type="common">European centipede</name>
    <name type="synonym">Geophilus maritimus</name>
    <dbReference type="NCBI Taxonomy" id="126957"/>
    <lineage>
        <taxon>Eukaryota</taxon>
        <taxon>Metazoa</taxon>
        <taxon>Ecdysozoa</taxon>
        <taxon>Arthropoda</taxon>
        <taxon>Myriapoda</taxon>
        <taxon>Chilopoda</taxon>
        <taxon>Pleurostigmophora</taxon>
        <taxon>Geophilomorpha</taxon>
        <taxon>Linotaeniidae</taxon>
        <taxon>Strigamia</taxon>
    </lineage>
</organism>
<comment type="subcellular location">
    <subcellularLocation>
        <location evidence="4">Cytoplasm</location>
    </subcellularLocation>
    <subcellularLocation>
        <location evidence="3">Nucleus</location>
    </subcellularLocation>
</comment>
<dbReference type="FunFam" id="3.60.20.10:FF:000022">
    <property type="entry name" value="Proteasome subunit alpha type"/>
    <property type="match status" value="1"/>
</dbReference>
<dbReference type="InterPro" id="IPR013087">
    <property type="entry name" value="Znf_C2H2_type"/>
</dbReference>
<dbReference type="Pfam" id="PF02338">
    <property type="entry name" value="OTU"/>
    <property type="match status" value="1"/>
</dbReference>
<accession>T1IMA8</accession>
<keyword evidence="17 20" id="KW-0647">Proteasome</keyword>
<evidence type="ECO:0000256" key="21">
    <source>
        <dbReference type="SAM" id="Coils"/>
    </source>
</evidence>
<evidence type="ECO:0000256" key="14">
    <source>
        <dbReference type="ARBA" id="ARBA00022801"/>
    </source>
</evidence>
<evidence type="ECO:0000256" key="22">
    <source>
        <dbReference type="SAM" id="MobiDB-lite"/>
    </source>
</evidence>
<dbReference type="PROSITE" id="PS50802">
    <property type="entry name" value="OTU"/>
    <property type="match status" value="1"/>
</dbReference>
<dbReference type="Proteomes" id="UP000014500">
    <property type="component" value="Unassembled WGS sequence"/>
</dbReference>
<dbReference type="SMART" id="SM00948">
    <property type="entry name" value="Proteasome_A_N"/>
    <property type="match status" value="1"/>
</dbReference>
<feature type="domain" description="C2H2-type" evidence="24">
    <location>
        <begin position="1466"/>
        <end position="1493"/>
    </location>
</feature>
<dbReference type="GO" id="GO:0004843">
    <property type="term" value="F:cysteine-type deubiquitinase activity"/>
    <property type="evidence" value="ECO:0007669"/>
    <property type="project" value="UniProtKB-EC"/>
</dbReference>
<comment type="similarity">
    <text evidence="20">Belongs to the peptidase T1A family.</text>
</comment>
<evidence type="ECO:0000313" key="27">
    <source>
        <dbReference type="Proteomes" id="UP000014500"/>
    </source>
</evidence>
<dbReference type="Pfam" id="PF00096">
    <property type="entry name" value="zf-C2H2"/>
    <property type="match status" value="1"/>
</dbReference>
<dbReference type="PROSITE" id="PS51475">
    <property type="entry name" value="PROTEASOME_ALPHA_2"/>
    <property type="match status" value="1"/>
</dbReference>
<dbReference type="STRING" id="126957.T1IMA8"/>
<dbReference type="PANTHER" id="PTHR13367">
    <property type="entry name" value="UBIQUITIN THIOESTERASE"/>
    <property type="match status" value="1"/>
</dbReference>
<dbReference type="GO" id="GO:0008270">
    <property type="term" value="F:zinc ion binding"/>
    <property type="evidence" value="ECO:0007669"/>
    <property type="project" value="UniProtKB-KW"/>
</dbReference>
<dbReference type="SUPFAM" id="SSF57667">
    <property type="entry name" value="beta-beta-alpha zinc fingers"/>
    <property type="match status" value="2"/>
</dbReference>
<evidence type="ECO:0000256" key="8">
    <source>
        <dbReference type="ARBA" id="ARBA00022490"/>
    </source>
</evidence>
<evidence type="ECO:0000259" key="24">
    <source>
        <dbReference type="PROSITE" id="PS50157"/>
    </source>
</evidence>
<evidence type="ECO:0000259" key="25">
    <source>
        <dbReference type="PROSITE" id="PS50802"/>
    </source>
</evidence>
<dbReference type="InterPro" id="IPR000426">
    <property type="entry name" value="Proteasome_asu_N"/>
</dbReference>
<evidence type="ECO:0000256" key="2">
    <source>
        <dbReference type="ARBA" id="ARBA00002000"/>
    </source>
</evidence>
<evidence type="ECO:0000256" key="13">
    <source>
        <dbReference type="ARBA" id="ARBA00022786"/>
    </source>
</evidence>
<dbReference type="Gene3D" id="3.30.710.10">
    <property type="entry name" value="Potassium Channel Kv1.1, Chain A"/>
    <property type="match status" value="1"/>
</dbReference>
<dbReference type="PROSITE" id="PS00854">
    <property type="entry name" value="PROTEASOME_BETA_1"/>
    <property type="match status" value="1"/>
</dbReference>
<evidence type="ECO:0000256" key="18">
    <source>
        <dbReference type="ARBA" id="ARBA00023242"/>
    </source>
</evidence>
<dbReference type="InterPro" id="IPR001353">
    <property type="entry name" value="Proteasome_sua/b"/>
</dbReference>
<evidence type="ECO:0000313" key="26">
    <source>
        <dbReference type="EnsemblMetazoa" id="SMAR002105-PA"/>
    </source>
</evidence>
<keyword evidence="10" id="KW-0479">Metal-binding</keyword>
<dbReference type="GO" id="GO:0070536">
    <property type="term" value="P:protein K63-linked deubiquitination"/>
    <property type="evidence" value="ECO:0007669"/>
    <property type="project" value="TreeGrafter"/>
</dbReference>
<evidence type="ECO:0000256" key="5">
    <source>
        <dbReference type="ARBA" id="ARBA00005865"/>
    </source>
</evidence>
<dbReference type="CDD" id="cd18186">
    <property type="entry name" value="BTB_POZ_ZBTB_KLHL-like"/>
    <property type="match status" value="1"/>
</dbReference>
<evidence type="ECO:0000256" key="11">
    <source>
        <dbReference type="ARBA" id="ARBA00022737"/>
    </source>
</evidence>
<dbReference type="GO" id="GO:0071108">
    <property type="term" value="P:protein K48-linked deubiquitination"/>
    <property type="evidence" value="ECO:0007669"/>
    <property type="project" value="TreeGrafter"/>
</dbReference>
<dbReference type="Pfam" id="PF10584">
    <property type="entry name" value="Proteasome_A_N"/>
    <property type="match status" value="1"/>
</dbReference>
<reference evidence="27" key="1">
    <citation type="submission" date="2011-05" db="EMBL/GenBank/DDBJ databases">
        <authorList>
            <person name="Richards S.R."/>
            <person name="Qu J."/>
            <person name="Jiang H."/>
            <person name="Jhangiani S.N."/>
            <person name="Agravi P."/>
            <person name="Goodspeed R."/>
            <person name="Gross S."/>
            <person name="Mandapat C."/>
            <person name="Jackson L."/>
            <person name="Mathew T."/>
            <person name="Pu L."/>
            <person name="Thornton R."/>
            <person name="Saada N."/>
            <person name="Wilczek-Boney K.B."/>
            <person name="Lee S."/>
            <person name="Kovar C."/>
            <person name="Wu Y."/>
            <person name="Scherer S.E."/>
            <person name="Worley K.C."/>
            <person name="Muzny D.M."/>
            <person name="Gibbs R."/>
        </authorList>
    </citation>
    <scope>NUCLEOTIDE SEQUENCE</scope>
    <source>
        <strain evidence="27">Brora</strain>
    </source>
</reference>
<dbReference type="Pfam" id="PF00227">
    <property type="entry name" value="Proteasome"/>
    <property type="match status" value="1"/>
</dbReference>
<dbReference type="PROSITE" id="PS50157">
    <property type="entry name" value="ZINC_FINGER_C2H2_2"/>
    <property type="match status" value="4"/>
</dbReference>
<keyword evidence="11" id="KW-0677">Repeat</keyword>
<reference evidence="26" key="2">
    <citation type="submission" date="2015-02" db="UniProtKB">
        <authorList>
            <consortium name="EnsemblMetazoa"/>
        </authorList>
    </citation>
    <scope>IDENTIFICATION</scope>
</reference>
<feature type="domain" description="BTB" evidence="23">
    <location>
        <begin position="970"/>
        <end position="1041"/>
    </location>
</feature>
<evidence type="ECO:0000256" key="16">
    <source>
        <dbReference type="ARBA" id="ARBA00022833"/>
    </source>
</evidence>
<keyword evidence="16" id="KW-0862">Zinc</keyword>
<keyword evidence="15" id="KW-0788">Thiol protease</keyword>
<dbReference type="SMART" id="SM00225">
    <property type="entry name" value="BTB"/>
    <property type="match status" value="1"/>
</dbReference>
<feature type="region of interest" description="Disordered" evidence="22">
    <location>
        <begin position="1112"/>
        <end position="1257"/>
    </location>
</feature>
<dbReference type="eggNOG" id="KOG1721">
    <property type="taxonomic scope" value="Eukaryota"/>
</dbReference>
<dbReference type="SUPFAM" id="SSF54695">
    <property type="entry name" value="POZ domain"/>
    <property type="match status" value="1"/>
</dbReference>
<evidence type="ECO:0000256" key="17">
    <source>
        <dbReference type="ARBA" id="ARBA00022942"/>
    </source>
</evidence>
<keyword evidence="8" id="KW-0963">Cytoplasm</keyword>
<dbReference type="GO" id="GO:0070530">
    <property type="term" value="F:K63-linked polyubiquitin modification-dependent protein binding"/>
    <property type="evidence" value="ECO:0007669"/>
    <property type="project" value="TreeGrafter"/>
</dbReference>
<dbReference type="EMBL" id="JH431009">
    <property type="status" value="NOT_ANNOTATED_CDS"/>
    <property type="molecule type" value="Genomic_DNA"/>
</dbReference>